<name>A0A146JXA3_9EUKA</name>
<dbReference type="EMBL" id="GDID01007818">
    <property type="protein sequence ID" value="JAP88788.1"/>
    <property type="molecule type" value="Transcribed_RNA"/>
</dbReference>
<gene>
    <name evidence="3" type="ORF">TPC1_31717</name>
</gene>
<accession>A0A146JXA3</accession>
<evidence type="ECO:0000313" key="3">
    <source>
        <dbReference type="EMBL" id="JAP88788.1"/>
    </source>
</evidence>
<dbReference type="AlphaFoldDB" id="A0A146JXA3"/>
<feature type="compositionally biased region" description="Basic and acidic residues" evidence="1">
    <location>
        <begin position="152"/>
        <end position="168"/>
    </location>
</feature>
<feature type="transmembrane region" description="Helical" evidence="2">
    <location>
        <begin position="15"/>
        <end position="32"/>
    </location>
</feature>
<evidence type="ECO:0000256" key="1">
    <source>
        <dbReference type="SAM" id="MobiDB-lite"/>
    </source>
</evidence>
<evidence type="ECO:0000256" key="2">
    <source>
        <dbReference type="SAM" id="Phobius"/>
    </source>
</evidence>
<organism evidence="3">
    <name type="scientific">Trepomonas sp. PC1</name>
    <dbReference type="NCBI Taxonomy" id="1076344"/>
    <lineage>
        <taxon>Eukaryota</taxon>
        <taxon>Metamonada</taxon>
        <taxon>Diplomonadida</taxon>
        <taxon>Hexamitidae</taxon>
        <taxon>Hexamitinae</taxon>
        <taxon>Trepomonas</taxon>
    </lineage>
</organism>
<feature type="non-terminal residue" evidence="3">
    <location>
        <position position="1"/>
    </location>
</feature>
<protein>
    <submittedName>
        <fullName evidence="3">Uncharacterized protein</fullName>
    </submittedName>
</protein>
<keyword evidence="2" id="KW-0812">Transmembrane</keyword>
<feature type="region of interest" description="Disordered" evidence="1">
    <location>
        <begin position="148"/>
        <end position="168"/>
    </location>
</feature>
<proteinExistence type="predicted"/>
<sequence>RSHCLDSIKQRFQQNWFHFIFFLLLIIRYTAFQPHHSTKMNKLSANLQREFEQLKENIVRLTSTDRIAEIADILDNFAKHVAAEVVGKQQQIDRLEQSLQQASEQVQNAEKQQDIKQLTQKDDIEQSEISKLKDQVERLQEECALLKQRNSQQEEKSQSEIKAKDGQTEKLNEEIQKMYHEQKQAEGNFKSTIDKLSHTIQHLEAENRTQRDELSSLNAELQENLIAQQKQTQMISKNEELIRALRSETEQLKTKIETSLQKEEFYQSYIYKLQQQIGQLVERIEEISKQAAINQTRTKEKKAELENCRINLSEQEAKINKI</sequence>
<feature type="non-terminal residue" evidence="3">
    <location>
        <position position="322"/>
    </location>
</feature>
<keyword evidence="2" id="KW-0472">Membrane</keyword>
<keyword evidence="2" id="KW-1133">Transmembrane helix</keyword>
<reference evidence="3" key="1">
    <citation type="submission" date="2015-07" db="EMBL/GenBank/DDBJ databases">
        <title>Adaptation to a free-living lifestyle via gene acquisitions in the diplomonad Trepomonas sp. PC1.</title>
        <authorList>
            <person name="Xu F."/>
            <person name="Jerlstrom-Hultqvist J."/>
            <person name="Kolisko M."/>
            <person name="Simpson A.G.B."/>
            <person name="Roger A.J."/>
            <person name="Svard S.G."/>
            <person name="Andersson J.O."/>
        </authorList>
    </citation>
    <scope>NUCLEOTIDE SEQUENCE</scope>
    <source>
        <strain evidence="3">PC1</strain>
    </source>
</reference>